<name>R7QE94_CHOCR</name>
<organism evidence="4 5">
    <name type="scientific">Chondrus crispus</name>
    <name type="common">Carrageen Irish moss</name>
    <name type="synonym">Polymorpha crispa</name>
    <dbReference type="NCBI Taxonomy" id="2769"/>
    <lineage>
        <taxon>Eukaryota</taxon>
        <taxon>Rhodophyta</taxon>
        <taxon>Florideophyceae</taxon>
        <taxon>Rhodymeniophycidae</taxon>
        <taxon>Gigartinales</taxon>
        <taxon>Gigartinaceae</taxon>
        <taxon>Chondrus</taxon>
    </lineage>
</organism>
<dbReference type="OMA" id="WEDKEHA"/>
<dbReference type="Pfam" id="PF04568">
    <property type="entry name" value="IATP"/>
    <property type="match status" value="1"/>
</dbReference>
<comment type="subcellular location">
    <subcellularLocation>
        <location evidence="1">Mitochondrion</location>
    </subcellularLocation>
</comment>
<dbReference type="AlphaFoldDB" id="R7QE94"/>
<evidence type="ECO:0000313" key="5">
    <source>
        <dbReference type="Proteomes" id="UP000012073"/>
    </source>
</evidence>
<proteinExistence type="inferred from homology"/>
<accession>R7QE94</accession>
<sequence>MQSFRSVQRVGSQFYALGKSTGIRASSTNIAGGGLGKAWADKEHAAENQYFNQKDAEVLAKLASKLKNHTAPTPESLAQERQSVADIFAKHNTTPSDALLDELVKFKFNH</sequence>
<dbReference type="Gramene" id="CDF36832">
    <property type="protein sequence ID" value="CDF36832"/>
    <property type="gene ID" value="CHC_T00005276001"/>
</dbReference>
<evidence type="ECO:0000313" key="4">
    <source>
        <dbReference type="EMBL" id="CDF36832.1"/>
    </source>
</evidence>
<evidence type="ECO:0000256" key="3">
    <source>
        <dbReference type="ARBA" id="ARBA00023128"/>
    </source>
</evidence>
<dbReference type="GeneID" id="17324359"/>
<dbReference type="InterPro" id="IPR007648">
    <property type="entry name" value="ATPase_inhibitor_mt"/>
</dbReference>
<protein>
    <submittedName>
        <fullName evidence="4">Uncharacterized protein</fullName>
    </submittedName>
</protein>
<comment type="similarity">
    <text evidence="2">Belongs to the ATPase inhibitor family.</text>
</comment>
<evidence type="ECO:0000256" key="2">
    <source>
        <dbReference type="ARBA" id="ARBA00010901"/>
    </source>
</evidence>
<keyword evidence="3" id="KW-0496">Mitochondrion</keyword>
<gene>
    <name evidence="4" type="ORF">CHC_T00005276001</name>
</gene>
<dbReference type="KEGG" id="ccp:CHC_T00005276001"/>
<dbReference type="OrthoDB" id="10368047at2759"/>
<dbReference type="Gene3D" id="1.20.5.500">
    <property type="entry name" value="Single helix bin"/>
    <property type="match status" value="1"/>
</dbReference>
<dbReference type="RefSeq" id="XP_005716651.1">
    <property type="nucleotide sequence ID" value="XM_005716594.1"/>
</dbReference>
<evidence type="ECO:0000256" key="1">
    <source>
        <dbReference type="ARBA" id="ARBA00004173"/>
    </source>
</evidence>
<dbReference type="GO" id="GO:0005739">
    <property type="term" value="C:mitochondrion"/>
    <property type="evidence" value="ECO:0007669"/>
    <property type="project" value="UniProtKB-SubCell"/>
</dbReference>
<keyword evidence="5" id="KW-1185">Reference proteome</keyword>
<dbReference type="GO" id="GO:0042030">
    <property type="term" value="F:ATPase inhibitor activity"/>
    <property type="evidence" value="ECO:0007669"/>
    <property type="project" value="InterPro"/>
</dbReference>
<reference evidence="5" key="1">
    <citation type="journal article" date="2013" name="Proc. Natl. Acad. Sci. U.S.A.">
        <title>Genome structure and metabolic features in the red seaweed Chondrus crispus shed light on evolution of the Archaeplastida.</title>
        <authorList>
            <person name="Collen J."/>
            <person name="Porcel B."/>
            <person name="Carre W."/>
            <person name="Ball S.G."/>
            <person name="Chaparro C."/>
            <person name="Tonon T."/>
            <person name="Barbeyron T."/>
            <person name="Michel G."/>
            <person name="Noel B."/>
            <person name="Valentin K."/>
            <person name="Elias M."/>
            <person name="Artiguenave F."/>
            <person name="Arun A."/>
            <person name="Aury J.M."/>
            <person name="Barbosa-Neto J.F."/>
            <person name="Bothwell J.H."/>
            <person name="Bouget F.Y."/>
            <person name="Brillet L."/>
            <person name="Cabello-Hurtado F."/>
            <person name="Capella-Gutierrez S."/>
            <person name="Charrier B."/>
            <person name="Cladiere L."/>
            <person name="Cock J.M."/>
            <person name="Coelho S.M."/>
            <person name="Colleoni C."/>
            <person name="Czjzek M."/>
            <person name="Da Silva C."/>
            <person name="Delage L."/>
            <person name="Denoeud F."/>
            <person name="Deschamps P."/>
            <person name="Dittami S.M."/>
            <person name="Gabaldon T."/>
            <person name="Gachon C.M."/>
            <person name="Groisillier A."/>
            <person name="Herve C."/>
            <person name="Jabbari K."/>
            <person name="Katinka M."/>
            <person name="Kloareg B."/>
            <person name="Kowalczyk N."/>
            <person name="Labadie K."/>
            <person name="Leblanc C."/>
            <person name="Lopez P.J."/>
            <person name="McLachlan D.H."/>
            <person name="Meslet-Cladiere L."/>
            <person name="Moustafa A."/>
            <person name="Nehr Z."/>
            <person name="Nyvall Collen P."/>
            <person name="Panaud O."/>
            <person name="Partensky F."/>
            <person name="Poulain J."/>
            <person name="Rensing S.A."/>
            <person name="Rousvoal S."/>
            <person name="Samson G."/>
            <person name="Symeonidi A."/>
            <person name="Weissenbach J."/>
            <person name="Zambounis A."/>
            <person name="Wincker P."/>
            <person name="Boyen C."/>
        </authorList>
    </citation>
    <scope>NUCLEOTIDE SEQUENCE [LARGE SCALE GENOMIC DNA]</scope>
    <source>
        <strain evidence="5">cv. Stackhouse</strain>
    </source>
</reference>
<dbReference type="Proteomes" id="UP000012073">
    <property type="component" value="Unassembled WGS sequence"/>
</dbReference>
<dbReference type="EMBL" id="HG001806">
    <property type="protein sequence ID" value="CDF36832.1"/>
    <property type="molecule type" value="Genomic_DNA"/>
</dbReference>